<protein>
    <submittedName>
        <fullName evidence="3">Thioesterase II family protein</fullName>
    </submittedName>
</protein>
<reference evidence="3 4" key="1">
    <citation type="submission" date="2024-09" db="EMBL/GenBank/DDBJ databases">
        <title>The Natural Products Discovery Center: Release of the First 8490 Sequenced Strains for Exploring Actinobacteria Biosynthetic Diversity.</title>
        <authorList>
            <person name="Kalkreuter E."/>
            <person name="Kautsar S.A."/>
            <person name="Yang D."/>
            <person name="Bader C.D."/>
            <person name="Teijaro C.N."/>
            <person name="Fluegel L."/>
            <person name="Davis C.M."/>
            <person name="Simpson J.R."/>
            <person name="Lauterbach L."/>
            <person name="Steele A.D."/>
            <person name="Gui C."/>
            <person name="Meng S."/>
            <person name="Li G."/>
            <person name="Viehrig K."/>
            <person name="Ye F."/>
            <person name="Su P."/>
            <person name="Kiefer A.F."/>
            <person name="Nichols A."/>
            <person name="Cepeda A.J."/>
            <person name="Yan W."/>
            <person name="Fan B."/>
            <person name="Jiang Y."/>
            <person name="Adhikari A."/>
            <person name="Zheng C.-J."/>
            <person name="Schuster L."/>
            <person name="Cowan T.M."/>
            <person name="Smanski M.J."/>
            <person name="Chevrette M.G."/>
            <person name="De Carvalho L.P.S."/>
            <person name="Shen B."/>
        </authorList>
    </citation>
    <scope>NUCLEOTIDE SEQUENCE [LARGE SCALE GENOMIC DNA]</scope>
    <source>
        <strain evidence="3 4">NPDC058584</strain>
    </source>
</reference>
<keyword evidence="4" id="KW-1185">Reference proteome</keyword>
<sequence length="244" mass="26975">MKLLCLPHAGGTASRYHRWTSLVPPHIDIVPLELDGRGDRMSQGFYASFAEALDDLTRRAVTALEPGDSYAIFGHSMGAYLALELERRLESLGLRAERLFLSGRGTPDYRHVLSRPVRELSDQELIAGLDVYGGLPDAIARHELMRTLFLPIIRADFHLLEDGARSIDEHVPVRSPLTILNGKDDVSAQQAPPGVWEALSASGVEFRSYAGGHFFVDDNLQSIIELIVEKTKRGLEKDGVSFQG</sequence>
<accession>A0ABW6DN59</accession>
<dbReference type="InterPro" id="IPR012223">
    <property type="entry name" value="TEII"/>
</dbReference>
<organism evidence="3 4">
    <name type="scientific">Streptomyces bacillaris</name>
    <dbReference type="NCBI Taxonomy" id="68179"/>
    <lineage>
        <taxon>Bacteria</taxon>
        <taxon>Bacillati</taxon>
        <taxon>Actinomycetota</taxon>
        <taxon>Actinomycetes</taxon>
        <taxon>Kitasatosporales</taxon>
        <taxon>Streptomycetaceae</taxon>
        <taxon>Streptomyces</taxon>
    </lineage>
</organism>
<comment type="caution">
    <text evidence="3">The sequence shown here is derived from an EMBL/GenBank/DDBJ whole genome shotgun (WGS) entry which is preliminary data.</text>
</comment>
<dbReference type="InterPro" id="IPR001031">
    <property type="entry name" value="Thioesterase"/>
</dbReference>
<dbReference type="Proteomes" id="UP001598300">
    <property type="component" value="Unassembled WGS sequence"/>
</dbReference>
<dbReference type="EMBL" id="JBHXPM010000003">
    <property type="protein sequence ID" value="MFD3955260.1"/>
    <property type="molecule type" value="Genomic_DNA"/>
</dbReference>
<dbReference type="PANTHER" id="PTHR11487:SF0">
    <property type="entry name" value="S-ACYL FATTY ACID SYNTHASE THIOESTERASE, MEDIUM CHAIN"/>
    <property type="match status" value="1"/>
</dbReference>
<evidence type="ECO:0000259" key="2">
    <source>
        <dbReference type="Pfam" id="PF00975"/>
    </source>
</evidence>
<dbReference type="Pfam" id="PF00975">
    <property type="entry name" value="Thioesterase"/>
    <property type="match status" value="1"/>
</dbReference>
<gene>
    <name evidence="3" type="ORF">ACFWR3_04135</name>
</gene>
<evidence type="ECO:0000313" key="4">
    <source>
        <dbReference type="Proteomes" id="UP001598300"/>
    </source>
</evidence>
<dbReference type="SUPFAM" id="SSF53474">
    <property type="entry name" value="alpha/beta-Hydrolases"/>
    <property type="match status" value="1"/>
</dbReference>
<dbReference type="RefSeq" id="WP_244210169.1">
    <property type="nucleotide sequence ID" value="NZ_JBHVRE010000005.1"/>
</dbReference>
<dbReference type="PANTHER" id="PTHR11487">
    <property type="entry name" value="THIOESTERASE"/>
    <property type="match status" value="1"/>
</dbReference>
<proteinExistence type="inferred from homology"/>
<feature type="domain" description="Thioesterase" evidence="2">
    <location>
        <begin position="2"/>
        <end position="228"/>
    </location>
</feature>
<evidence type="ECO:0000256" key="1">
    <source>
        <dbReference type="ARBA" id="ARBA00007169"/>
    </source>
</evidence>
<dbReference type="Gene3D" id="3.40.50.1820">
    <property type="entry name" value="alpha/beta hydrolase"/>
    <property type="match status" value="1"/>
</dbReference>
<dbReference type="InterPro" id="IPR029058">
    <property type="entry name" value="AB_hydrolase_fold"/>
</dbReference>
<comment type="similarity">
    <text evidence="1">Belongs to the thioesterase family.</text>
</comment>
<evidence type="ECO:0000313" key="3">
    <source>
        <dbReference type="EMBL" id="MFD3955260.1"/>
    </source>
</evidence>
<name>A0ABW6DN59_9ACTN</name>